<dbReference type="Gene3D" id="3.90.180.10">
    <property type="entry name" value="Medium-chain alcohol dehydrogenases, catalytic domain"/>
    <property type="match status" value="1"/>
</dbReference>
<gene>
    <name evidence="2" type="ORF">OM076_08650</name>
</gene>
<dbReference type="Gene3D" id="3.40.50.720">
    <property type="entry name" value="NAD(P)-binding Rossmann-like Domain"/>
    <property type="match status" value="1"/>
</dbReference>
<dbReference type="EMBL" id="JAPDOD010000005">
    <property type="protein sequence ID" value="MDA0160331.1"/>
    <property type="molecule type" value="Genomic_DNA"/>
</dbReference>
<proteinExistence type="predicted"/>
<dbReference type="SUPFAM" id="SSF50129">
    <property type="entry name" value="GroES-like"/>
    <property type="match status" value="1"/>
</dbReference>
<dbReference type="GO" id="GO:0016491">
    <property type="term" value="F:oxidoreductase activity"/>
    <property type="evidence" value="ECO:0007669"/>
    <property type="project" value="InterPro"/>
</dbReference>
<evidence type="ECO:0000313" key="3">
    <source>
        <dbReference type="Proteomes" id="UP001149140"/>
    </source>
</evidence>
<dbReference type="Pfam" id="PF00107">
    <property type="entry name" value="ADH_zinc_N"/>
    <property type="match status" value="1"/>
</dbReference>
<dbReference type="RefSeq" id="WP_270039115.1">
    <property type="nucleotide sequence ID" value="NZ_JAPDOD010000005.1"/>
</dbReference>
<dbReference type="InterPro" id="IPR051397">
    <property type="entry name" value="Zn-ADH-like_protein"/>
</dbReference>
<reference evidence="2" key="1">
    <citation type="submission" date="2022-10" db="EMBL/GenBank/DDBJ databases">
        <title>The WGS of Solirubrobacter ginsenosidimutans DSM 21036.</title>
        <authorList>
            <person name="Jiang Z."/>
        </authorList>
    </citation>
    <scope>NUCLEOTIDE SEQUENCE</scope>
    <source>
        <strain evidence="2">DSM 21036</strain>
    </source>
</reference>
<organism evidence="2 3">
    <name type="scientific">Solirubrobacter ginsenosidimutans</name>
    <dbReference type="NCBI Taxonomy" id="490573"/>
    <lineage>
        <taxon>Bacteria</taxon>
        <taxon>Bacillati</taxon>
        <taxon>Actinomycetota</taxon>
        <taxon>Thermoleophilia</taxon>
        <taxon>Solirubrobacterales</taxon>
        <taxon>Solirubrobacteraceae</taxon>
        <taxon>Solirubrobacter</taxon>
    </lineage>
</organism>
<name>A0A9X3MR27_9ACTN</name>
<dbReference type="SMART" id="SM00829">
    <property type="entry name" value="PKS_ER"/>
    <property type="match status" value="1"/>
</dbReference>
<dbReference type="InterPro" id="IPR020843">
    <property type="entry name" value="ER"/>
</dbReference>
<protein>
    <submittedName>
        <fullName evidence="2">NADPH:quinone oxidoreductase family protein</fullName>
    </submittedName>
</protein>
<comment type="caution">
    <text evidence="2">The sequence shown here is derived from an EMBL/GenBank/DDBJ whole genome shotgun (WGS) entry which is preliminary data.</text>
</comment>
<keyword evidence="3" id="KW-1185">Reference proteome</keyword>
<dbReference type="AlphaFoldDB" id="A0A9X3MR27"/>
<dbReference type="InterPro" id="IPR013149">
    <property type="entry name" value="ADH-like_C"/>
</dbReference>
<dbReference type="PANTHER" id="PTHR43677:SF4">
    <property type="entry name" value="QUINONE OXIDOREDUCTASE-LIKE PROTEIN 2"/>
    <property type="match status" value="1"/>
</dbReference>
<accession>A0A9X3MR27</accession>
<dbReference type="SUPFAM" id="SSF51735">
    <property type="entry name" value="NAD(P)-binding Rossmann-fold domains"/>
    <property type="match status" value="1"/>
</dbReference>
<dbReference type="CDD" id="cd08241">
    <property type="entry name" value="QOR1"/>
    <property type="match status" value="1"/>
</dbReference>
<dbReference type="InterPro" id="IPR011032">
    <property type="entry name" value="GroES-like_sf"/>
</dbReference>
<sequence>MQVLEIRSLDGPDGLAAAERPDPDPDGRVVIDVRAAGVSFPDLLISQGRYQVKAELPWVPGQEVAGVVRSAPPGHVLRAGDRAWGSVDNGGFASVAAVAVERAYPLHDALSFEEGASLGVNFLTAVFALGRRAALKEGETVLVLGAAGGLGSATVSVAKAYGARVLAVVSTEEKVATARSAGADEVIAGADWRDRILELTGGRGVDVAADVVGGGETLQAVRSTAPEGRVLILGFTSGEIPAVAANRLLLRNVSLVGVGLGAFIPTEPDILVRTAGEVVRLVGAGLRPIVGATFPLAQGADALRALAARTAQGKLVLTV</sequence>
<dbReference type="InterPro" id="IPR013154">
    <property type="entry name" value="ADH-like_N"/>
</dbReference>
<dbReference type="Pfam" id="PF08240">
    <property type="entry name" value="ADH_N"/>
    <property type="match status" value="1"/>
</dbReference>
<evidence type="ECO:0000259" key="1">
    <source>
        <dbReference type="SMART" id="SM00829"/>
    </source>
</evidence>
<evidence type="ECO:0000313" key="2">
    <source>
        <dbReference type="EMBL" id="MDA0160331.1"/>
    </source>
</evidence>
<dbReference type="Proteomes" id="UP001149140">
    <property type="component" value="Unassembled WGS sequence"/>
</dbReference>
<feature type="domain" description="Enoyl reductase (ER)" evidence="1">
    <location>
        <begin position="11"/>
        <end position="317"/>
    </location>
</feature>
<dbReference type="InterPro" id="IPR036291">
    <property type="entry name" value="NAD(P)-bd_dom_sf"/>
</dbReference>
<dbReference type="PANTHER" id="PTHR43677">
    <property type="entry name" value="SHORT-CHAIN DEHYDROGENASE/REDUCTASE"/>
    <property type="match status" value="1"/>
</dbReference>